<evidence type="ECO:0000256" key="3">
    <source>
        <dbReference type="ARBA" id="ARBA00022679"/>
    </source>
</evidence>
<feature type="domain" description="Aminotransferase class I/classII large" evidence="4">
    <location>
        <begin position="47"/>
        <end position="230"/>
    </location>
</feature>
<evidence type="ECO:0000259" key="4">
    <source>
        <dbReference type="Pfam" id="PF00155"/>
    </source>
</evidence>
<dbReference type="Pfam" id="PF00155">
    <property type="entry name" value="Aminotran_1_2"/>
    <property type="match status" value="1"/>
</dbReference>
<dbReference type="GO" id="GO:0030170">
    <property type="term" value="F:pyridoxal phosphate binding"/>
    <property type="evidence" value="ECO:0007669"/>
    <property type="project" value="InterPro"/>
</dbReference>
<dbReference type="CDD" id="cd00609">
    <property type="entry name" value="AAT_like"/>
    <property type="match status" value="1"/>
</dbReference>
<comment type="cofactor">
    <cofactor evidence="1">
        <name>pyridoxal 5'-phosphate</name>
        <dbReference type="ChEBI" id="CHEBI:597326"/>
    </cofactor>
</comment>
<dbReference type="InterPro" id="IPR015422">
    <property type="entry name" value="PyrdxlP-dep_Trfase_small"/>
</dbReference>
<evidence type="ECO:0000313" key="5">
    <source>
        <dbReference type="EMBL" id="GAG28438.1"/>
    </source>
</evidence>
<evidence type="ECO:0000256" key="2">
    <source>
        <dbReference type="ARBA" id="ARBA00022576"/>
    </source>
</evidence>
<reference evidence="5" key="1">
    <citation type="journal article" date="2014" name="Front. Microbiol.">
        <title>High frequency of phylogenetically diverse reductive dehalogenase-homologous genes in deep subseafloor sedimentary metagenomes.</title>
        <authorList>
            <person name="Kawai M."/>
            <person name="Futagami T."/>
            <person name="Toyoda A."/>
            <person name="Takaki Y."/>
            <person name="Nishi S."/>
            <person name="Hori S."/>
            <person name="Arai W."/>
            <person name="Tsubouchi T."/>
            <person name="Morono Y."/>
            <person name="Uchiyama I."/>
            <person name="Ito T."/>
            <person name="Fujiyama A."/>
            <person name="Inagaki F."/>
            <person name="Takami H."/>
        </authorList>
    </citation>
    <scope>NUCLEOTIDE SEQUENCE</scope>
    <source>
        <strain evidence="5">Expedition CK06-06</strain>
    </source>
</reference>
<proteinExistence type="predicted"/>
<dbReference type="EMBL" id="BARS01047536">
    <property type="protein sequence ID" value="GAG28438.1"/>
    <property type="molecule type" value="Genomic_DNA"/>
</dbReference>
<sequence length="244" mass="27395">PVPENHVQCLFAERIGGKNFGKENKIYKFEKIKRAKREALKNHPDIQLIDMGVGEPDEKAFPPVIDTLKRECEKSENRGYADNGIDTFKEKISEYMKGRFNVTLDPETEINHSIGSKVALAMIPHVFINPGEVSLMTIPGYPVMGTLTEYIGGKVYNLPLLEKNNFLPDLDNIPDEILKKAKLLYLNYPNNPTGAIATEDFFQRVIKFAKENNILIISDAAYIGITYNSKPLSFLSVKGAMDIG</sequence>
<gene>
    <name evidence="5" type="ORF">S01H1_71392</name>
</gene>
<protein>
    <recommendedName>
        <fullName evidence="4">Aminotransferase class I/classII large domain-containing protein</fullName>
    </recommendedName>
</protein>
<keyword evidence="2" id="KW-0032">Aminotransferase</keyword>
<dbReference type="InterPro" id="IPR004839">
    <property type="entry name" value="Aminotransferase_I/II_large"/>
</dbReference>
<dbReference type="SUPFAM" id="SSF53383">
    <property type="entry name" value="PLP-dependent transferases"/>
    <property type="match status" value="1"/>
</dbReference>
<dbReference type="AlphaFoldDB" id="X0WVF8"/>
<name>X0WVF8_9ZZZZ</name>
<dbReference type="InterPro" id="IPR050881">
    <property type="entry name" value="LL-DAP_aminotransferase"/>
</dbReference>
<accession>X0WVF8</accession>
<dbReference type="InterPro" id="IPR015421">
    <property type="entry name" value="PyrdxlP-dep_Trfase_major"/>
</dbReference>
<organism evidence="5">
    <name type="scientific">marine sediment metagenome</name>
    <dbReference type="NCBI Taxonomy" id="412755"/>
    <lineage>
        <taxon>unclassified sequences</taxon>
        <taxon>metagenomes</taxon>
        <taxon>ecological metagenomes</taxon>
    </lineage>
</organism>
<feature type="non-terminal residue" evidence="5">
    <location>
        <position position="1"/>
    </location>
</feature>
<dbReference type="Gene3D" id="3.90.1150.10">
    <property type="entry name" value="Aspartate Aminotransferase, domain 1"/>
    <property type="match status" value="1"/>
</dbReference>
<dbReference type="GO" id="GO:0008483">
    <property type="term" value="F:transaminase activity"/>
    <property type="evidence" value="ECO:0007669"/>
    <property type="project" value="UniProtKB-KW"/>
</dbReference>
<dbReference type="InterPro" id="IPR015424">
    <property type="entry name" value="PyrdxlP-dep_Trfase"/>
</dbReference>
<dbReference type="Gene3D" id="3.40.640.10">
    <property type="entry name" value="Type I PLP-dependent aspartate aminotransferase-like (Major domain)"/>
    <property type="match status" value="1"/>
</dbReference>
<keyword evidence="3" id="KW-0808">Transferase</keyword>
<comment type="caution">
    <text evidence="5">The sequence shown here is derived from an EMBL/GenBank/DDBJ whole genome shotgun (WGS) entry which is preliminary data.</text>
</comment>
<dbReference type="PANTHER" id="PTHR42832">
    <property type="entry name" value="AMINO ACID AMINOTRANSFERASE"/>
    <property type="match status" value="1"/>
</dbReference>
<dbReference type="PANTHER" id="PTHR42832:SF3">
    <property type="entry name" value="L-GLUTAMINE--4-(METHYLSULFANYL)-2-OXOBUTANOATE AMINOTRANSFERASE"/>
    <property type="match status" value="1"/>
</dbReference>
<feature type="non-terminal residue" evidence="5">
    <location>
        <position position="244"/>
    </location>
</feature>
<evidence type="ECO:0000256" key="1">
    <source>
        <dbReference type="ARBA" id="ARBA00001933"/>
    </source>
</evidence>